<evidence type="ECO:0000256" key="1">
    <source>
        <dbReference type="ARBA" id="ARBA00009986"/>
    </source>
</evidence>
<comment type="caution">
    <text evidence="8">The sequence shown here is derived from an EMBL/GenBank/DDBJ whole genome shotgun (WGS) entry which is preliminary data.</text>
</comment>
<dbReference type="RefSeq" id="WP_353302790.1">
    <property type="nucleotide sequence ID" value="NZ_BAABWN010000006.1"/>
</dbReference>
<evidence type="ECO:0000313" key="9">
    <source>
        <dbReference type="Proteomes" id="UP001465153"/>
    </source>
</evidence>
<dbReference type="InterPro" id="IPR016161">
    <property type="entry name" value="Ald_DH/histidinol_DH"/>
</dbReference>
<feature type="domain" description="Aldehyde dehydrogenase" evidence="7">
    <location>
        <begin position="20"/>
        <end position="449"/>
    </location>
</feature>
<keyword evidence="9" id="KW-1185">Reference proteome</keyword>
<evidence type="ECO:0000313" key="8">
    <source>
        <dbReference type="EMBL" id="GAA6168124.1"/>
    </source>
</evidence>
<name>A0ABQ0A8Z1_9GAMM</name>
<evidence type="ECO:0000256" key="3">
    <source>
        <dbReference type="ARBA" id="ARBA00023027"/>
    </source>
</evidence>
<accession>A0ABQ0A8Z1</accession>
<evidence type="ECO:0000256" key="4">
    <source>
        <dbReference type="PIRNR" id="PIRNR036492"/>
    </source>
</evidence>
<evidence type="ECO:0000256" key="6">
    <source>
        <dbReference type="RuleBase" id="RU003345"/>
    </source>
</evidence>
<protein>
    <recommendedName>
        <fullName evidence="4">Aldehyde dehydrogenase</fullName>
    </recommendedName>
</protein>
<dbReference type="PANTHER" id="PTHR43570:SF20">
    <property type="entry name" value="ALDEHYDE DEHYDROGENASE ALDX-RELATED"/>
    <property type="match status" value="1"/>
</dbReference>
<keyword evidence="2 4" id="KW-0560">Oxidoreductase</keyword>
<dbReference type="EMBL" id="BAABWN010000006">
    <property type="protein sequence ID" value="GAA6168124.1"/>
    <property type="molecule type" value="Genomic_DNA"/>
</dbReference>
<evidence type="ECO:0000256" key="2">
    <source>
        <dbReference type="ARBA" id="ARBA00023002"/>
    </source>
</evidence>
<comment type="similarity">
    <text evidence="1 4 6">Belongs to the aldehyde dehydrogenase family.</text>
</comment>
<sequence>MTEAKGHILDVASKFHYLDALLEKQKAAFLKTPMPAANQRIKNLDLLHNALINYKDRLILSISNDFGNRSESETLLAEVIPLLEGIAYNRKRLKKWMRPQKRHVPLTLLPASVSVLYQPLGVVGIVVPWNFPLFLGLSPLIGALSAGNRAIIKTSEFAPQTSAVIKEMLETIFSEEEVAVVEGDVDVSQAFTKLPFDHLLFTGAVPVGRMVMKAAAENLTPVTLELGGKSPAIIHKDFPMSEAAKRLVFGKCFNAGQICVSPDYILCQRDRVNEFADEFSKAVSNSYPTMKTNDDYTSIINDRQHQRLQDYLRDAEEKGARLVTINPAGESFEGSGKMPVTMVLNCTEDMLVVKEEIFGPILPILPYDEVETAIEYVNSRPRPLALYYFDWDKKRADNVLKRTHSGGVCVNDTLSHVGADDIPFGGVGDSGMGHYHGKEGFLTFSKAKGVVRKGKLNVTEYVAPPWGNGMYKLLMQFMWLRFRKKKV</sequence>
<dbReference type="PANTHER" id="PTHR43570">
    <property type="entry name" value="ALDEHYDE DEHYDROGENASE"/>
    <property type="match status" value="1"/>
</dbReference>
<dbReference type="InterPro" id="IPR015590">
    <property type="entry name" value="Aldehyde_DH_dom"/>
</dbReference>
<reference evidence="8 9" key="1">
    <citation type="submission" date="2024-04" db="EMBL/GenBank/DDBJ databases">
        <title>Draft genome sequence of Sessilibacter corallicola NBRC 116591.</title>
        <authorList>
            <person name="Miyakawa T."/>
            <person name="Kusuya Y."/>
            <person name="Miura T."/>
        </authorList>
    </citation>
    <scope>NUCLEOTIDE SEQUENCE [LARGE SCALE GENOMIC DNA]</scope>
    <source>
        <strain evidence="8 9">KU-00831-HH</strain>
    </source>
</reference>
<keyword evidence="3" id="KW-0520">NAD</keyword>
<dbReference type="SUPFAM" id="SSF53720">
    <property type="entry name" value="ALDH-like"/>
    <property type="match status" value="1"/>
</dbReference>
<feature type="active site" evidence="5">
    <location>
        <position position="225"/>
    </location>
</feature>
<dbReference type="InterPro" id="IPR012394">
    <property type="entry name" value="Aldehyde_DH_NAD(P)"/>
</dbReference>
<dbReference type="Pfam" id="PF00171">
    <property type="entry name" value="Aldedh"/>
    <property type="match status" value="1"/>
</dbReference>
<dbReference type="CDD" id="cd07133">
    <property type="entry name" value="ALDH_CALDH_CalB"/>
    <property type="match status" value="1"/>
</dbReference>
<dbReference type="Gene3D" id="3.40.309.10">
    <property type="entry name" value="Aldehyde Dehydrogenase, Chain A, domain 2"/>
    <property type="match status" value="1"/>
</dbReference>
<gene>
    <name evidence="8" type="ORF">NBRC116591_19350</name>
</gene>
<evidence type="ECO:0000256" key="5">
    <source>
        <dbReference type="PROSITE-ProRule" id="PRU10007"/>
    </source>
</evidence>
<dbReference type="InterPro" id="IPR029510">
    <property type="entry name" value="Ald_DH_CS_GLU"/>
</dbReference>
<dbReference type="InterPro" id="IPR016163">
    <property type="entry name" value="Ald_DH_C"/>
</dbReference>
<dbReference type="Proteomes" id="UP001465153">
    <property type="component" value="Unassembled WGS sequence"/>
</dbReference>
<proteinExistence type="inferred from homology"/>
<dbReference type="InterPro" id="IPR016162">
    <property type="entry name" value="Ald_DH_N"/>
</dbReference>
<dbReference type="PROSITE" id="PS00687">
    <property type="entry name" value="ALDEHYDE_DEHYDR_GLU"/>
    <property type="match status" value="1"/>
</dbReference>
<dbReference type="Gene3D" id="3.40.605.10">
    <property type="entry name" value="Aldehyde Dehydrogenase, Chain A, domain 1"/>
    <property type="match status" value="1"/>
</dbReference>
<dbReference type="PIRSF" id="PIRSF036492">
    <property type="entry name" value="ALDH"/>
    <property type="match status" value="1"/>
</dbReference>
<organism evidence="8 9">
    <name type="scientific">Sessilibacter corallicola</name>
    <dbReference type="NCBI Taxonomy" id="2904075"/>
    <lineage>
        <taxon>Bacteria</taxon>
        <taxon>Pseudomonadati</taxon>
        <taxon>Pseudomonadota</taxon>
        <taxon>Gammaproteobacteria</taxon>
        <taxon>Cellvibrionales</taxon>
        <taxon>Cellvibrionaceae</taxon>
        <taxon>Sessilibacter</taxon>
    </lineage>
</organism>
<evidence type="ECO:0000259" key="7">
    <source>
        <dbReference type="Pfam" id="PF00171"/>
    </source>
</evidence>